<dbReference type="GO" id="GO:0004069">
    <property type="term" value="F:L-aspartate:2-oxoglutarate aminotransferase activity"/>
    <property type="evidence" value="ECO:0007669"/>
    <property type="project" value="UniProtKB-EC"/>
</dbReference>
<keyword evidence="6" id="KW-0663">Pyridoxal phosphate</keyword>
<comment type="catalytic activity">
    <reaction evidence="7">
        <text>L-aspartate + 2-oxoglutarate = oxaloacetate + L-glutamate</text>
        <dbReference type="Rhea" id="RHEA:21824"/>
        <dbReference type="ChEBI" id="CHEBI:16452"/>
        <dbReference type="ChEBI" id="CHEBI:16810"/>
        <dbReference type="ChEBI" id="CHEBI:29985"/>
        <dbReference type="ChEBI" id="CHEBI:29991"/>
        <dbReference type="EC" id="2.6.1.1"/>
    </reaction>
</comment>
<comment type="similarity">
    <text evidence="2">Belongs to the class-I pyridoxal-phosphate-dependent aminotransferase family.</text>
</comment>
<sequence>MVMDVMSAAARLEQAGRHVIHMEVGQPEAPAPAAALAAAREALGGSGAALGYTESLGIPSLRRRIARHYAETHGEEIDPATVLVTTGSSGGFVLAFLALLEPGDRVALSVPAYPPYRHILTALGCEPVLIRTGPETRYALTPEALLAAHRDAPLKAVLIASPANPTGTMMTAEALARLIATAEDAGIAVVSDEIYHGLDYAFPATTALAASRSTVVINSFSKYFCMTGWRVGWMVAPEQLVRPMERLHQNLAISVPTLSQVAAEAAFDGRAEMEAVKAGYARNRDILVKGLPACGIDRFLPVDGAFYLYADVSDFTPDSHAFARALLEEAGVAVTPGLDFDPVAGRHFVRFSYARSEADMVEAVARIGRWLKGMG</sequence>
<dbReference type="InterPro" id="IPR015421">
    <property type="entry name" value="PyrdxlP-dep_Trfase_major"/>
</dbReference>
<dbReference type="InterPro" id="IPR004839">
    <property type="entry name" value="Aminotransferase_I/II_large"/>
</dbReference>
<evidence type="ECO:0000256" key="3">
    <source>
        <dbReference type="ARBA" id="ARBA00012753"/>
    </source>
</evidence>
<keyword evidence="5" id="KW-0808">Transferase</keyword>
<dbReference type="GO" id="GO:0030170">
    <property type="term" value="F:pyridoxal phosphate binding"/>
    <property type="evidence" value="ECO:0007669"/>
    <property type="project" value="InterPro"/>
</dbReference>
<dbReference type="EMBL" id="NPEX01000268">
    <property type="protein sequence ID" value="RAI39773.1"/>
    <property type="molecule type" value="Genomic_DNA"/>
</dbReference>
<feature type="domain" description="Aminotransferase class I/classII large" evidence="8">
    <location>
        <begin position="18"/>
        <end position="367"/>
    </location>
</feature>
<evidence type="ECO:0000313" key="9">
    <source>
        <dbReference type="EMBL" id="RAI39773.1"/>
    </source>
</evidence>
<protein>
    <recommendedName>
        <fullName evidence="3">aspartate transaminase</fullName>
        <ecNumber evidence="3">2.6.1.1</ecNumber>
    </recommendedName>
</protein>
<evidence type="ECO:0000259" key="8">
    <source>
        <dbReference type="Pfam" id="PF00155"/>
    </source>
</evidence>
<dbReference type="GO" id="GO:0006520">
    <property type="term" value="P:amino acid metabolic process"/>
    <property type="evidence" value="ECO:0007669"/>
    <property type="project" value="InterPro"/>
</dbReference>
<keyword evidence="4" id="KW-0032">Aminotransferase</keyword>
<dbReference type="CDD" id="cd00609">
    <property type="entry name" value="AAT_like"/>
    <property type="match status" value="1"/>
</dbReference>
<evidence type="ECO:0000256" key="6">
    <source>
        <dbReference type="ARBA" id="ARBA00022898"/>
    </source>
</evidence>
<evidence type="ECO:0000256" key="1">
    <source>
        <dbReference type="ARBA" id="ARBA00001933"/>
    </source>
</evidence>
<comment type="cofactor">
    <cofactor evidence="1">
        <name>pyridoxal 5'-phosphate</name>
        <dbReference type="ChEBI" id="CHEBI:597326"/>
    </cofactor>
</comment>
<keyword evidence="10" id="KW-1185">Reference proteome</keyword>
<comment type="caution">
    <text evidence="9">The sequence shown here is derived from an EMBL/GenBank/DDBJ whole genome shotgun (WGS) entry which is preliminary data.</text>
</comment>
<evidence type="ECO:0000313" key="10">
    <source>
        <dbReference type="Proteomes" id="UP000249130"/>
    </source>
</evidence>
<organism evidence="9 10">
    <name type="scientific">Rhodoplanes roseus</name>
    <dbReference type="NCBI Taxonomy" id="29409"/>
    <lineage>
        <taxon>Bacteria</taxon>
        <taxon>Pseudomonadati</taxon>
        <taxon>Pseudomonadota</taxon>
        <taxon>Alphaproteobacteria</taxon>
        <taxon>Hyphomicrobiales</taxon>
        <taxon>Nitrobacteraceae</taxon>
        <taxon>Rhodoplanes</taxon>
    </lineage>
</organism>
<evidence type="ECO:0000256" key="5">
    <source>
        <dbReference type="ARBA" id="ARBA00022679"/>
    </source>
</evidence>
<gene>
    <name evidence="9" type="ORF">CH341_25165</name>
</gene>
<dbReference type="Proteomes" id="UP000249130">
    <property type="component" value="Unassembled WGS sequence"/>
</dbReference>
<evidence type="ECO:0000256" key="4">
    <source>
        <dbReference type="ARBA" id="ARBA00022576"/>
    </source>
</evidence>
<dbReference type="InterPro" id="IPR050596">
    <property type="entry name" value="AspAT/PAT-like"/>
</dbReference>
<dbReference type="SUPFAM" id="SSF53383">
    <property type="entry name" value="PLP-dependent transferases"/>
    <property type="match status" value="1"/>
</dbReference>
<dbReference type="InterPro" id="IPR015424">
    <property type="entry name" value="PyrdxlP-dep_Trfase"/>
</dbReference>
<accession>A0A327KQ79</accession>
<dbReference type="Pfam" id="PF00155">
    <property type="entry name" value="Aminotran_1_2"/>
    <property type="match status" value="1"/>
</dbReference>
<dbReference type="PANTHER" id="PTHR46383">
    <property type="entry name" value="ASPARTATE AMINOTRANSFERASE"/>
    <property type="match status" value="1"/>
</dbReference>
<evidence type="ECO:0000256" key="7">
    <source>
        <dbReference type="ARBA" id="ARBA00049185"/>
    </source>
</evidence>
<dbReference type="OrthoDB" id="9804407at2"/>
<dbReference type="AlphaFoldDB" id="A0A327KQ79"/>
<dbReference type="EC" id="2.6.1.1" evidence="3"/>
<reference evidence="9 10" key="1">
    <citation type="submission" date="2017-07" db="EMBL/GenBank/DDBJ databases">
        <title>Draft Genome Sequences of Select Purple Nonsulfur Bacteria.</title>
        <authorList>
            <person name="Lasarre B."/>
            <person name="Mckinlay J.B."/>
        </authorList>
    </citation>
    <scope>NUCLEOTIDE SEQUENCE [LARGE SCALE GENOMIC DNA]</scope>
    <source>
        <strain evidence="9 10">DSM 5909</strain>
    </source>
</reference>
<evidence type="ECO:0000256" key="2">
    <source>
        <dbReference type="ARBA" id="ARBA00007441"/>
    </source>
</evidence>
<dbReference type="PANTHER" id="PTHR46383:SF2">
    <property type="entry name" value="AMINOTRANSFERASE"/>
    <property type="match status" value="1"/>
</dbReference>
<name>A0A327KQ79_9BRAD</name>
<proteinExistence type="inferred from homology"/>
<dbReference type="Gene3D" id="3.40.640.10">
    <property type="entry name" value="Type I PLP-dependent aspartate aminotransferase-like (Major domain)"/>
    <property type="match status" value="1"/>
</dbReference>